<proteinExistence type="predicted"/>
<dbReference type="EMBL" id="SMKE01000898">
    <property type="protein sequence ID" value="TDB83702.1"/>
    <property type="molecule type" value="Genomic_DNA"/>
</dbReference>
<keyword evidence="2" id="KW-1185">Reference proteome</keyword>
<dbReference type="Proteomes" id="UP000295626">
    <property type="component" value="Unassembled WGS sequence"/>
</dbReference>
<evidence type="ECO:0000313" key="2">
    <source>
        <dbReference type="Proteomes" id="UP000295626"/>
    </source>
</evidence>
<organism evidence="1 2">
    <name type="scientific">Micromonospora fluostatini</name>
    <dbReference type="NCBI Taxonomy" id="1629071"/>
    <lineage>
        <taxon>Bacteria</taxon>
        <taxon>Bacillati</taxon>
        <taxon>Actinomycetota</taxon>
        <taxon>Actinomycetes</taxon>
        <taxon>Micromonosporales</taxon>
        <taxon>Micromonosporaceae</taxon>
        <taxon>Micromonospora</taxon>
    </lineage>
</organism>
<reference evidence="1 2" key="1">
    <citation type="submission" date="2019-02" db="EMBL/GenBank/DDBJ databases">
        <title>Draft genome sequences of novel Actinobacteria.</title>
        <authorList>
            <person name="Sahin N."/>
            <person name="Ay H."/>
            <person name="Saygin H."/>
        </authorList>
    </citation>
    <scope>NUCLEOTIDE SEQUENCE [LARGE SCALE GENOMIC DNA]</scope>
    <source>
        <strain evidence="1 2">JCM 30529</strain>
    </source>
</reference>
<evidence type="ECO:0000313" key="1">
    <source>
        <dbReference type="EMBL" id="TDB83702.1"/>
    </source>
</evidence>
<gene>
    <name evidence="1" type="ORF">E1091_18055</name>
</gene>
<protein>
    <submittedName>
        <fullName evidence="1">Uncharacterized protein</fullName>
    </submittedName>
</protein>
<accession>A0ABY2DFK7</accession>
<sequence length="149" mass="16393">MKIDDRTEALVRTVLDAVVHRNPAGFEKSVSDLEGKVGLRAGIELAAAICAFVLFDVYEGLPSEEQIVDLAVDMERQEQWMAPDRGEIGSYVRALVHRQPLEGALTEEGVVVIPWLVAANLLTTASQPEQGEWWFNYLDKVEAAIEAAG</sequence>
<comment type="caution">
    <text evidence="1">The sequence shown here is derived from an EMBL/GenBank/DDBJ whole genome shotgun (WGS) entry which is preliminary data.</text>
</comment>
<name>A0ABY2DFK7_9ACTN</name>